<evidence type="ECO:0000256" key="1">
    <source>
        <dbReference type="SAM" id="SignalP"/>
    </source>
</evidence>
<evidence type="ECO:0000313" key="4">
    <source>
        <dbReference type="EMBL" id="GAA0563942.1"/>
    </source>
</evidence>
<dbReference type="Proteomes" id="UP001499951">
    <property type="component" value="Unassembled WGS sequence"/>
</dbReference>
<feature type="signal peptide" evidence="1">
    <location>
        <begin position="1"/>
        <end position="19"/>
    </location>
</feature>
<dbReference type="EMBL" id="BAAADD010000002">
    <property type="protein sequence ID" value="GAA0563942.1"/>
    <property type="molecule type" value="Genomic_DNA"/>
</dbReference>
<keyword evidence="1" id="KW-0732">Signal</keyword>
<keyword evidence="5" id="KW-1185">Reference proteome</keyword>
<organism evidence="4 5">
    <name type="scientific">Rhizomicrobium electricum</name>
    <dbReference type="NCBI Taxonomy" id="480070"/>
    <lineage>
        <taxon>Bacteria</taxon>
        <taxon>Pseudomonadati</taxon>
        <taxon>Pseudomonadota</taxon>
        <taxon>Alphaproteobacteria</taxon>
        <taxon>Micropepsales</taxon>
        <taxon>Micropepsaceae</taxon>
        <taxon>Rhizomicrobium</taxon>
    </lineage>
</organism>
<dbReference type="Gene3D" id="2.60.40.3140">
    <property type="match status" value="1"/>
</dbReference>
<dbReference type="Gene3D" id="3.10.620.30">
    <property type="match status" value="1"/>
</dbReference>
<comment type="caution">
    <text evidence="4">The sequence shown here is derived from an EMBL/GenBank/DDBJ whole genome shotgun (WGS) entry which is preliminary data.</text>
</comment>
<dbReference type="InterPro" id="IPR024618">
    <property type="entry name" value="DUF3857"/>
</dbReference>
<dbReference type="SUPFAM" id="SSF54001">
    <property type="entry name" value="Cysteine proteinases"/>
    <property type="match status" value="1"/>
</dbReference>
<dbReference type="InterPro" id="IPR002931">
    <property type="entry name" value="Transglutaminase-like"/>
</dbReference>
<feature type="chain" id="PRO_5045988812" evidence="1">
    <location>
        <begin position="20"/>
        <end position="616"/>
    </location>
</feature>
<proteinExistence type="predicted"/>
<dbReference type="Pfam" id="PF01841">
    <property type="entry name" value="Transglut_core"/>
    <property type="match status" value="1"/>
</dbReference>
<name>A0ABP3PDR2_9PROT</name>
<accession>A0ABP3PDR2</accession>
<evidence type="ECO:0000259" key="3">
    <source>
        <dbReference type="Pfam" id="PF12969"/>
    </source>
</evidence>
<feature type="domain" description="Transglutaminase-like" evidence="2">
    <location>
        <begin position="250"/>
        <end position="333"/>
    </location>
</feature>
<dbReference type="PANTHER" id="PTHR33490:SF3">
    <property type="entry name" value="CONSERVED INTEGRAL MEMBRANE PROTEIN"/>
    <property type="match status" value="1"/>
</dbReference>
<protein>
    <submittedName>
        <fullName evidence="4">DUF3857 and transglutaminase domain-containing protein</fullName>
    </submittedName>
</protein>
<sequence>MKTIRILAACAVAFGPAMAADPPPKAPAKIVVEQRRIDIAPDASQTTTSRFERQVLSTAAIQPLGQLNIAYSETLQEPSIEEAYTLKADGTKIAVAPSAIITQQRPGSNSLNDQKQKVIVFPNVEVGDTLVSAHTLKTKPMFPGFFAAGFPVPQSVPVDKYEIVFTAPKSLPLYFDAKDLAVERSTDGDKVVYTVRTKVESPKQTQAPYVSMFDRSPALFVSTMKTWEQFAKLYASLVAPKLAVTPKLQAKADEITAGVSDPREQVNKIYNWVSSHIRYVAIEFGQGGYVPHDPEEALTNAYGDCKDHAILFATLLKAKGIAADLVVIHASDRYSVPNVPVTGSFNHMINYIPSLGIYADTTQRAMALGFVPRGEYGKTVLHIGTGLRKVPLLAQKDFSYSYKEHQTLDADGKLSATGELTASGVAAGLAHRDGLRLHAAGPEKIATEVLEKRGLSEALGKFDVSSDEAPVSAYKSTTHYVAPKQQAWVGGVPFAMPKGLMVDNLSGEFWLGPLGSDKYKKTEILPCYSGTGSEEYTLDLPPGKKLAALPADKKIVVDGLTYISHWSQAGRSVTVKRTLALDFKDMLCRDPQIWALHNALAAIKTDAATTIMLTNE</sequence>
<dbReference type="RefSeq" id="WP_166932738.1">
    <property type="nucleotide sequence ID" value="NZ_BAAADD010000002.1"/>
</dbReference>
<dbReference type="Pfam" id="PF12969">
    <property type="entry name" value="DUF3857"/>
    <property type="match status" value="1"/>
</dbReference>
<dbReference type="InterPro" id="IPR038765">
    <property type="entry name" value="Papain-like_cys_pep_sf"/>
</dbReference>
<reference evidence="5" key="1">
    <citation type="journal article" date="2019" name="Int. J. Syst. Evol. Microbiol.">
        <title>The Global Catalogue of Microorganisms (GCM) 10K type strain sequencing project: providing services to taxonomists for standard genome sequencing and annotation.</title>
        <authorList>
            <consortium name="The Broad Institute Genomics Platform"/>
            <consortium name="The Broad Institute Genome Sequencing Center for Infectious Disease"/>
            <person name="Wu L."/>
            <person name="Ma J."/>
        </authorList>
    </citation>
    <scope>NUCLEOTIDE SEQUENCE [LARGE SCALE GENOMIC DNA]</scope>
    <source>
        <strain evidence="5">JCM 15089</strain>
    </source>
</reference>
<evidence type="ECO:0000259" key="2">
    <source>
        <dbReference type="Pfam" id="PF01841"/>
    </source>
</evidence>
<feature type="domain" description="DUF3857" evidence="3">
    <location>
        <begin position="41"/>
        <end position="196"/>
    </location>
</feature>
<gene>
    <name evidence="4" type="ORF">GCM10008942_10470</name>
</gene>
<evidence type="ECO:0000313" key="5">
    <source>
        <dbReference type="Proteomes" id="UP001499951"/>
    </source>
</evidence>
<dbReference type="PANTHER" id="PTHR33490">
    <property type="entry name" value="BLR5614 PROTEIN-RELATED"/>
    <property type="match status" value="1"/>
</dbReference>